<dbReference type="GO" id="GO:0008270">
    <property type="term" value="F:zinc ion binding"/>
    <property type="evidence" value="ECO:0007669"/>
    <property type="project" value="UniProtKB-KW"/>
</dbReference>
<keyword evidence="5" id="KW-0175">Coiled coil</keyword>
<gene>
    <name evidence="8" type="ORF">RJ639_033469</name>
</gene>
<keyword evidence="3" id="KW-0862">Zinc</keyword>
<dbReference type="Proteomes" id="UP001188597">
    <property type="component" value="Unassembled WGS sequence"/>
</dbReference>
<keyword evidence="2 4" id="KW-0863">Zinc-finger</keyword>
<dbReference type="PANTHER" id="PTHR33248">
    <property type="entry name" value="ZINC ION-BINDING PROTEIN"/>
    <property type="match status" value="1"/>
</dbReference>
<keyword evidence="1" id="KW-0479">Metal-binding</keyword>
<keyword evidence="9" id="KW-1185">Reference proteome</keyword>
<reference evidence="8" key="1">
    <citation type="submission" date="2022-12" db="EMBL/GenBank/DDBJ databases">
        <title>Draft genome assemblies for two species of Escallonia (Escalloniales).</title>
        <authorList>
            <person name="Chanderbali A."/>
            <person name="Dervinis C."/>
            <person name="Anghel I."/>
            <person name="Soltis D."/>
            <person name="Soltis P."/>
            <person name="Zapata F."/>
        </authorList>
    </citation>
    <scope>NUCLEOTIDE SEQUENCE</scope>
    <source>
        <strain evidence="8">UCBG64.0493</strain>
        <tissue evidence="8">Leaf</tissue>
    </source>
</reference>
<evidence type="ECO:0000256" key="5">
    <source>
        <dbReference type="SAM" id="Coils"/>
    </source>
</evidence>
<dbReference type="EMBL" id="JAVXUP010000167">
    <property type="protein sequence ID" value="KAK3035767.1"/>
    <property type="molecule type" value="Genomic_DNA"/>
</dbReference>
<feature type="region of interest" description="Disordered" evidence="6">
    <location>
        <begin position="22"/>
        <end position="71"/>
    </location>
</feature>
<proteinExistence type="predicted"/>
<dbReference type="PROSITE" id="PS51999">
    <property type="entry name" value="ZF_GRF"/>
    <property type="match status" value="1"/>
</dbReference>
<accession>A0AA88WXR3</accession>
<name>A0AA88WXR3_9ASTE</name>
<sequence>MGIQDAVTSRDAWLRFEKRFSGQSSAETTTREFFPEKVTPAEDYEGADTEMEDSEGEDSEMEDSEEEGSEFDEDYLPECHCGLTAQLRLSRTDKNPYRLFYNCNKPYPKRKTCGFFQWCDEPSQTGDKIVDELNVKHAKELNLIRNECVQLHERSDKLRERLKSGREEWNKEKADLSTQLTNVKTELDAIKKRFGLANDAVPNSGDQSCNQQRHEVKKETSMKHVIWIFGNLICMFGNFSFSCHTYIVEVAADVDMVAVDHIALWWR</sequence>
<feature type="domain" description="GRF-type" evidence="7">
    <location>
        <begin position="79"/>
        <end position="122"/>
    </location>
</feature>
<evidence type="ECO:0000256" key="1">
    <source>
        <dbReference type="ARBA" id="ARBA00022723"/>
    </source>
</evidence>
<dbReference type="InterPro" id="IPR010666">
    <property type="entry name" value="Znf_GRF"/>
</dbReference>
<protein>
    <recommendedName>
        <fullName evidence="7">GRF-type domain-containing protein</fullName>
    </recommendedName>
</protein>
<evidence type="ECO:0000256" key="4">
    <source>
        <dbReference type="PROSITE-ProRule" id="PRU01343"/>
    </source>
</evidence>
<evidence type="ECO:0000256" key="6">
    <source>
        <dbReference type="SAM" id="MobiDB-lite"/>
    </source>
</evidence>
<feature type="coiled-coil region" evidence="5">
    <location>
        <begin position="141"/>
        <end position="193"/>
    </location>
</feature>
<feature type="compositionally biased region" description="Acidic residues" evidence="6">
    <location>
        <begin position="42"/>
        <end position="71"/>
    </location>
</feature>
<evidence type="ECO:0000313" key="8">
    <source>
        <dbReference type="EMBL" id="KAK3035767.1"/>
    </source>
</evidence>
<comment type="caution">
    <text evidence="8">The sequence shown here is derived from an EMBL/GenBank/DDBJ whole genome shotgun (WGS) entry which is preliminary data.</text>
</comment>
<evidence type="ECO:0000256" key="2">
    <source>
        <dbReference type="ARBA" id="ARBA00022771"/>
    </source>
</evidence>
<evidence type="ECO:0000313" key="9">
    <source>
        <dbReference type="Proteomes" id="UP001188597"/>
    </source>
</evidence>
<dbReference type="AlphaFoldDB" id="A0AA88WXR3"/>
<evidence type="ECO:0000256" key="3">
    <source>
        <dbReference type="ARBA" id="ARBA00022833"/>
    </source>
</evidence>
<evidence type="ECO:0000259" key="7">
    <source>
        <dbReference type="PROSITE" id="PS51999"/>
    </source>
</evidence>
<dbReference type="Pfam" id="PF06839">
    <property type="entry name" value="Zn_ribbon_GRF"/>
    <property type="match status" value="1"/>
</dbReference>
<organism evidence="8 9">
    <name type="scientific">Escallonia herrerae</name>
    <dbReference type="NCBI Taxonomy" id="1293975"/>
    <lineage>
        <taxon>Eukaryota</taxon>
        <taxon>Viridiplantae</taxon>
        <taxon>Streptophyta</taxon>
        <taxon>Embryophyta</taxon>
        <taxon>Tracheophyta</taxon>
        <taxon>Spermatophyta</taxon>
        <taxon>Magnoliopsida</taxon>
        <taxon>eudicotyledons</taxon>
        <taxon>Gunneridae</taxon>
        <taxon>Pentapetalae</taxon>
        <taxon>asterids</taxon>
        <taxon>campanulids</taxon>
        <taxon>Escalloniales</taxon>
        <taxon>Escalloniaceae</taxon>
        <taxon>Escallonia</taxon>
    </lineage>
</organism>